<dbReference type="PANTHER" id="PTHR33361:SF16">
    <property type="entry name" value="DUF885 DOMAIN-CONTAINING PROTEIN"/>
    <property type="match status" value="1"/>
</dbReference>
<dbReference type="EMBL" id="CP034759">
    <property type="protein sequence ID" value="QBG34427.1"/>
    <property type="molecule type" value="Genomic_DNA"/>
</dbReference>
<dbReference type="RefSeq" id="WP_130598623.1">
    <property type="nucleotide sequence ID" value="NZ_CP034759.1"/>
</dbReference>
<dbReference type="PANTHER" id="PTHR33361">
    <property type="entry name" value="GLR0591 PROTEIN"/>
    <property type="match status" value="1"/>
</dbReference>
<dbReference type="Pfam" id="PF05960">
    <property type="entry name" value="DUF885"/>
    <property type="match status" value="1"/>
</dbReference>
<keyword evidence="1" id="KW-0732">Signal</keyword>
<protein>
    <submittedName>
        <fullName evidence="2">DUF885 domain-containing protein</fullName>
    </submittedName>
</protein>
<feature type="chain" id="PRO_5020764185" evidence="1">
    <location>
        <begin position="21"/>
        <end position="614"/>
    </location>
</feature>
<dbReference type="PROSITE" id="PS51257">
    <property type="entry name" value="PROKAR_LIPOPROTEIN"/>
    <property type="match status" value="1"/>
</dbReference>
<gene>
    <name evidence="2" type="ORF">EMK97_01075</name>
</gene>
<accession>A0A4P6P4U3</accession>
<sequence length="614" mass="69181">MKKNFLAIAIAAALSTSITACDNSAKTTKQAMTQPTSSQATPAVSNQQQTFQLAQILEDYFNDMLVLDPLRATRVGEHQYNDKFLKPISAQSLQEQLAFEQKYLDIISNIDEESLSGQDLLSYQVFKRDREMAIAGFAFPQHQVPFNQMYGIHNDFAILGSGSGSQPFNTAKDFVNFEKRAQGFADYMQSAVESMREGVKQGVVLPKAIIAKLIPQFQTHIVSDVKDSVFYGPINALANNSEISEQDKQAITLSYTNMIKQVIIPSYKNTLAFLVDEYAQHGTDTVGLTDLPNGVAWYDHMIAHHTTLNLTADEIHQYGQQEVARILSEMKKVKETVKFDGDLAEFFIFLKEDPQFYFDKPEDLVAAYVGVKDKINNRLPQLFEVFPKADYEVREVEAFRAASSAGASYEAPAPDGSRPGIFYINTYNLKAQPNFIMETLSIHEASPGHHFQASIQQEVESLPKFRKFGNFTVYEEGWALYAESLGKEMGLFTDPYQWYGRLVDEQLRAMRLVVDTGLHAKGWTRQQAIDFMTQNSSMADSDIESEVERYIAIPGQALSYKIGQRAIRAMRDKAQAQLGEKFDVKKFHTQILIDASLPMPILADKIDRWIASQL</sequence>
<proteinExistence type="predicted"/>
<dbReference type="KEGG" id="lsd:EMK97_01075"/>
<name>A0A4P6P4U3_9GAMM</name>
<evidence type="ECO:0000313" key="2">
    <source>
        <dbReference type="EMBL" id="QBG34427.1"/>
    </source>
</evidence>
<keyword evidence="3" id="KW-1185">Reference proteome</keyword>
<reference evidence="2 3" key="1">
    <citation type="submission" date="2018-12" db="EMBL/GenBank/DDBJ databases">
        <title>Complete genome of Litorilituus sediminis.</title>
        <authorList>
            <person name="Liu A."/>
            <person name="Rong J."/>
        </authorList>
    </citation>
    <scope>NUCLEOTIDE SEQUENCE [LARGE SCALE GENOMIC DNA]</scope>
    <source>
        <strain evidence="2 3">JCM 17549</strain>
    </source>
</reference>
<evidence type="ECO:0000256" key="1">
    <source>
        <dbReference type="SAM" id="SignalP"/>
    </source>
</evidence>
<dbReference type="OrthoDB" id="9769898at2"/>
<evidence type="ECO:0000313" key="3">
    <source>
        <dbReference type="Proteomes" id="UP000290244"/>
    </source>
</evidence>
<dbReference type="Proteomes" id="UP000290244">
    <property type="component" value="Chromosome"/>
</dbReference>
<dbReference type="InterPro" id="IPR010281">
    <property type="entry name" value="DUF885"/>
</dbReference>
<dbReference type="AlphaFoldDB" id="A0A4P6P4U3"/>
<feature type="signal peptide" evidence="1">
    <location>
        <begin position="1"/>
        <end position="20"/>
    </location>
</feature>
<organism evidence="2 3">
    <name type="scientific">Litorilituus sediminis</name>
    <dbReference type="NCBI Taxonomy" id="718192"/>
    <lineage>
        <taxon>Bacteria</taxon>
        <taxon>Pseudomonadati</taxon>
        <taxon>Pseudomonadota</taxon>
        <taxon>Gammaproteobacteria</taxon>
        <taxon>Alteromonadales</taxon>
        <taxon>Colwelliaceae</taxon>
        <taxon>Litorilituus</taxon>
    </lineage>
</organism>